<evidence type="ECO:0000313" key="1">
    <source>
        <dbReference type="EMBL" id="PJZ51624.1"/>
    </source>
</evidence>
<evidence type="ECO:0008006" key="5">
    <source>
        <dbReference type="Google" id="ProtNLM"/>
    </source>
</evidence>
<organism evidence="1 4">
    <name type="scientific">Leptospira adleri</name>
    <dbReference type="NCBI Taxonomy" id="2023186"/>
    <lineage>
        <taxon>Bacteria</taxon>
        <taxon>Pseudomonadati</taxon>
        <taxon>Spirochaetota</taxon>
        <taxon>Spirochaetia</taxon>
        <taxon>Leptospirales</taxon>
        <taxon>Leptospiraceae</taxon>
        <taxon>Leptospira</taxon>
    </lineage>
</organism>
<dbReference type="EMBL" id="NPDV01000022">
    <property type="protein sequence ID" value="PJZ51624.1"/>
    <property type="molecule type" value="Genomic_DNA"/>
</dbReference>
<dbReference type="EMBL" id="NPDU01000024">
    <property type="protein sequence ID" value="PJZ61867.1"/>
    <property type="molecule type" value="Genomic_DNA"/>
</dbReference>
<dbReference type="Proteomes" id="UP000232149">
    <property type="component" value="Unassembled WGS sequence"/>
</dbReference>
<dbReference type="InterPro" id="IPR021451">
    <property type="entry name" value="DUF3102"/>
</dbReference>
<keyword evidence="3" id="KW-1185">Reference proteome</keyword>
<gene>
    <name evidence="2" type="ORF">CH376_10710</name>
    <name evidence="1" type="ORF">CH380_19455</name>
</gene>
<comment type="caution">
    <text evidence="1">The sequence shown here is derived from an EMBL/GenBank/DDBJ whole genome shotgun (WGS) entry which is preliminary data.</text>
</comment>
<reference evidence="3 4" key="1">
    <citation type="submission" date="2017-07" db="EMBL/GenBank/DDBJ databases">
        <title>Leptospira spp. isolated from tropical soils.</title>
        <authorList>
            <person name="Thibeaux R."/>
            <person name="Iraola G."/>
            <person name="Ferres I."/>
            <person name="Bierque E."/>
            <person name="Girault D."/>
            <person name="Soupe-Gilbert M.-E."/>
            <person name="Picardeau M."/>
            <person name="Goarant C."/>
        </authorList>
    </citation>
    <scope>NUCLEOTIDE SEQUENCE [LARGE SCALE GENOMIC DNA]</scope>
    <source>
        <strain evidence="1 4">FH2-B-C1</strain>
        <strain evidence="2 3">FH2-B-D1</strain>
    </source>
</reference>
<evidence type="ECO:0000313" key="2">
    <source>
        <dbReference type="EMBL" id="PJZ61867.1"/>
    </source>
</evidence>
<dbReference type="RefSeq" id="WP_100787419.1">
    <property type="nucleotide sequence ID" value="NZ_NPDU01000024.1"/>
</dbReference>
<dbReference type="AlphaFoldDB" id="A0A2M9YJE3"/>
<dbReference type="Proteomes" id="UP000232188">
    <property type="component" value="Unassembled WGS sequence"/>
</dbReference>
<proteinExistence type="predicted"/>
<accession>A0A2M9YJE3</accession>
<sequence>MSTPEKKPTKQERVDAELVKTFSANNEKLPAMSSSDEDPALTRLKEAYASVISAQKRTIKVAIEFGAILYEVKQQLNHGDWSKYIEDNYNFLKFGTRVASSYMRIYDYRDRVGECRSIREADTLIQSIIAGELPGPTEKEINPPPKKITPEAILILRKRLKKEGKSSLKKREISELKKYLDDIINSKTQKFNDSIKPIQEERDLLE</sequence>
<dbReference type="Pfam" id="PF11300">
    <property type="entry name" value="DUF3102"/>
    <property type="match status" value="1"/>
</dbReference>
<name>A0A2M9YJE3_9LEPT</name>
<protein>
    <recommendedName>
        <fullName evidence="5">DUF3102 domain-containing protein</fullName>
    </recommendedName>
</protein>
<evidence type="ECO:0000313" key="4">
    <source>
        <dbReference type="Proteomes" id="UP000232188"/>
    </source>
</evidence>
<evidence type="ECO:0000313" key="3">
    <source>
        <dbReference type="Proteomes" id="UP000232149"/>
    </source>
</evidence>